<evidence type="ECO:0000256" key="1">
    <source>
        <dbReference type="ARBA" id="ARBA00001913"/>
    </source>
</evidence>
<evidence type="ECO:0000313" key="9">
    <source>
        <dbReference type="EMBL" id="KAF4585873.1"/>
    </source>
</evidence>
<feature type="active site" description="Proton donor" evidence="6">
    <location>
        <position position="416"/>
    </location>
</feature>
<evidence type="ECO:0000256" key="2">
    <source>
        <dbReference type="ARBA" id="ARBA00004922"/>
    </source>
</evidence>
<proteinExistence type="inferred from homology"/>
<dbReference type="GO" id="GO:0005783">
    <property type="term" value="C:endoplasmic reticulum"/>
    <property type="evidence" value="ECO:0007669"/>
    <property type="project" value="TreeGrafter"/>
</dbReference>
<feature type="active site" evidence="6">
    <location>
        <position position="323"/>
    </location>
</feature>
<evidence type="ECO:0000256" key="5">
    <source>
        <dbReference type="ARBA" id="ARBA00023157"/>
    </source>
</evidence>
<dbReference type="UniPathway" id="UPA00378"/>
<keyword evidence="4 8" id="KW-0378">Hydrolase</keyword>
<protein>
    <recommendedName>
        <fullName evidence="8">alpha-1,2-Mannosidase</fullName>
        <ecNumber evidence="8">3.2.1.-</ecNumber>
    </recommendedName>
</protein>
<dbReference type="PANTHER" id="PTHR11742:SF29">
    <property type="entry name" value="ALPHA-1,2-MANNOSIDASE"/>
    <property type="match status" value="1"/>
</dbReference>
<evidence type="ECO:0000256" key="8">
    <source>
        <dbReference type="RuleBase" id="RU361193"/>
    </source>
</evidence>
<dbReference type="EC" id="3.2.1.-" evidence="8"/>
<evidence type="ECO:0000313" key="10">
    <source>
        <dbReference type="Proteomes" id="UP000562929"/>
    </source>
</evidence>
<keyword evidence="8" id="KW-0326">Glycosidase</keyword>
<accession>A0A8H4VD13</accession>
<organism evidence="9 10">
    <name type="scientific">Ophiocordyceps camponoti-floridani</name>
    <dbReference type="NCBI Taxonomy" id="2030778"/>
    <lineage>
        <taxon>Eukaryota</taxon>
        <taxon>Fungi</taxon>
        <taxon>Dikarya</taxon>
        <taxon>Ascomycota</taxon>
        <taxon>Pezizomycotina</taxon>
        <taxon>Sordariomycetes</taxon>
        <taxon>Hypocreomycetidae</taxon>
        <taxon>Hypocreales</taxon>
        <taxon>Ophiocordycipitaceae</taxon>
        <taxon>Ophiocordyceps</taxon>
    </lineage>
</organism>
<feature type="binding site" evidence="7">
    <location>
        <position position="526"/>
    </location>
    <ligand>
        <name>Ca(2+)</name>
        <dbReference type="ChEBI" id="CHEBI:29108"/>
    </ligand>
</feature>
<sequence>MTSKRRRRDVLVALAMAATLWYVWTVSQAGSPSEWIRLQQWMNGPAAKAIVGKPSSFDWANVRLQHRPVSEEAKMPEPGPEPMPTIQHVFPPETASEAAVRTERLGEVRRLFQANWRSYRRFAWGRDALLPVSGAGRDQFGGWSATLVDSLDTLWIMGLREEFHEAAEMAARIDFGKATTARINVFETNIRYLGGLLAAYDLSRQPALLAKAVELGDLLYGAFNTVNGMPVDFLDLASAKKGVGLDVEARVVAAAPGTLSLELTRLSQLTGDAKYHDAAAAVMAVFSEGQNRTLLPGAWPMYVSMRKGDVVSDTSFTLGGSVDSLYEYLPKMYQLLRGGGAVDYRAMFTAFSEAASRYFLFRPMLPAGEDVLLPGNVNVEGGKAVLDPETEHLACFLGGLLLWGGVWKTARDARPEWKPHLPLGFTHAKDPRYLLRPEAIESVFYMWRVTGRQEFREAAWDMFLAVSNGTRTDFANAAVLDVTRGGYPLEKEDYMESFWLAETLKYFYLVFSLPEVVSLDEFVFNTEAHPLRVPV</sequence>
<dbReference type="InterPro" id="IPR012341">
    <property type="entry name" value="6hp_glycosidase-like_sf"/>
</dbReference>
<reference evidence="9 10" key="1">
    <citation type="journal article" date="2020" name="G3 (Bethesda)">
        <title>Genetic Underpinnings of Host Manipulation by Ophiocordyceps as Revealed by Comparative Transcriptomics.</title>
        <authorList>
            <person name="Will I."/>
            <person name="Das B."/>
            <person name="Trinh T."/>
            <person name="Brachmann A."/>
            <person name="Ohm R.A."/>
            <person name="de Bekker C."/>
        </authorList>
    </citation>
    <scope>NUCLEOTIDE SEQUENCE [LARGE SCALE GENOMIC DNA]</scope>
    <source>
        <strain evidence="9 10">EC05</strain>
    </source>
</reference>
<dbReference type="Pfam" id="PF01532">
    <property type="entry name" value="Glyco_hydro_47"/>
    <property type="match status" value="2"/>
</dbReference>
<dbReference type="GO" id="GO:0004571">
    <property type="term" value="F:mannosyl-oligosaccharide 1,2-alpha-mannosidase activity"/>
    <property type="evidence" value="ECO:0007669"/>
    <property type="project" value="InterPro"/>
</dbReference>
<dbReference type="InterPro" id="IPR050749">
    <property type="entry name" value="Glycosyl_Hydrolase_47"/>
</dbReference>
<dbReference type="GO" id="GO:0016020">
    <property type="term" value="C:membrane"/>
    <property type="evidence" value="ECO:0007669"/>
    <property type="project" value="InterPro"/>
</dbReference>
<keyword evidence="7" id="KW-0106">Calcium</keyword>
<dbReference type="GO" id="GO:0005975">
    <property type="term" value="P:carbohydrate metabolic process"/>
    <property type="evidence" value="ECO:0007669"/>
    <property type="project" value="InterPro"/>
</dbReference>
<comment type="similarity">
    <text evidence="3 8">Belongs to the glycosyl hydrolase 47 family.</text>
</comment>
<dbReference type="InterPro" id="IPR036026">
    <property type="entry name" value="Seven-hairpin_glycosidases"/>
</dbReference>
<comment type="cofactor">
    <cofactor evidence="1 7">
        <name>Ca(2+)</name>
        <dbReference type="ChEBI" id="CHEBI:29108"/>
    </cofactor>
</comment>
<dbReference type="EMBL" id="JAACLJ010000005">
    <property type="protein sequence ID" value="KAF4585873.1"/>
    <property type="molecule type" value="Genomic_DNA"/>
</dbReference>
<dbReference type="GO" id="GO:0036503">
    <property type="term" value="P:ERAD pathway"/>
    <property type="evidence" value="ECO:0007669"/>
    <property type="project" value="UniProtKB-ARBA"/>
</dbReference>
<dbReference type="Gene3D" id="1.50.10.10">
    <property type="match status" value="1"/>
</dbReference>
<dbReference type="PANTHER" id="PTHR11742">
    <property type="entry name" value="MANNOSYL-OLIGOSACCHARIDE ALPHA-1,2-MANNOSIDASE-RELATED"/>
    <property type="match status" value="1"/>
</dbReference>
<feature type="active site" description="Proton donor" evidence="6">
    <location>
        <position position="187"/>
    </location>
</feature>
<dbReference type="OrthoDB" id="8118055at2759"/>
<name>A0A8H4VD13_9HYPO</name>
<dbReference type="GO" id="GO:0005509">
    <property type="term" value="F:calcium ion binding"/>
    <property type="evidence" value="ECO:0007669"/>
    <property type="project" value="InterPro"/>
</dbReference>
<gene>
    <name evidence="9" type="ORF">GQ602_005178</name>
</gene>
<evidence type="ECO:0000256" key="6">
    <source>
        <dbReference type="PIRSR" id="PIRSR601382-1"/>
    </source>
</evidence>
<comment type="caution">
    <text evidence="9">The sequence shown here is derived from an EMBL/GenBank/DDBJ whole genome shotgun (WGS) entry which is preliminary data.</text>
</comment>
<dbReference type="Proteomes" id="UP000562929">
    <property type="component" value="Unassembled WGS sequence"/>
</dbReference>
<keyword evidence="10" id="KW-1185">Reference proteome</keyword>
<keyword evidence="5" id="KW-1015">Disulfide bond</keyword>
<evidence type="ECO:0000256" key="4">
    <source>
        <dbReference type="ARBA" id="ARBA00022801"/>
    </source>
</evidence>
<comment type="pathway">
    <text evidence="2">Protein modification; protein glycosylation.</text>
</comment>
<feature type="active site" evidence="6">
    <location>
        <position position="438"/>
    </location>
</feature>
<dbReference type="PRINTS" id="PR00747">
    <property type="entry name" value="GLYHDRLASE47"/>
</dbReference>
<dbReference type="InterPro" id="IPR001382">
    <property type="entry name" value="Glyco_hydro_47"/>
</dbReference>
<dbReference type="AlphaFoldDB" id="A0A8H4VD13"/>
<keyword evidence="7" id="KW-0479">Metal-binding</keyword>
<dbReference type="SUPFAM" id="SSF48225">
    <property type="entry name" value="Seven-hairpin glycosidases"/>
    <property type="match status" value="1"/>
</dbReference>
<evidence type="ECO:0000256" key="7">
    <source>
        <dbReference type="PIRSR" id="PIRSR601382-2"/>
    </source>
</evidence>
<evidence type="ECO:0000256" key="3">
    <source>
        <dbReference type="ARBA" id="ARBA00007658"/>
    </source>
</evidence>